<evidence type="ECO:0000256" key="5">
    <source>
        <dbReference type="ARBA" id="ARBA00022719"/>
    </source>
</evidence>
<feature type="transmembrane region" description="Helical" evidence="12">
    <location>
        <begin position="129"/>
        <end position="152"/>
    </location>
</feature>
<evidence type="ECO:0000256" key="1">
    <source>
        <dbReference type="ARBA" id="ARBA00004477"/>
    </source>
</evidence>
<dbReference type="KEGG" id="nve:5506957"/>
<protein>
    <recommendedName>
        <fullName evidence="3">vitamin-K-epoxide reductase (warfarin-sensitive)</fullName>
        <ecNumber evidence="3">1.17.4.4</ecNumber>
    </recommendedName>
</protein>
<evidence type="ECO:0000256" key="7">
    <source>
        <dbReference type="ARBA" id="ARBA00022989"/>
    </source>
</evidence>
<dbReference type="InterPro" id="IPR042406">
    <property type="entry name" value="VKORC1/VKORC1L1"/>
</dbReference>
<dbReference type="PhylomeDB" id="A7SL97"/>
<keyword evidence="13" id="KW-0732">Signal</keyword>
<feature type="transmembrane region" description="Helical" evidence="12">
    <location>
        <begin position="104"/>
        <end position="123"/>
    </location>
</feature>
<dbReference type="GO" id="GO:0042373">
    <property type="term" value="P:vitamin K metabolic process"/>
    <property type="evidence" value="ECO:0000318"/>
    <property type="project" value="GO_Central"/>
</dbReference>
<dbReference type="OMA" id="YVINFAL"/>
<comment type="subcellular location">
    <subcellularLocation>
        <location evidence="1">Endoplasmic reticulum membrane</location>
        <topology evidence="1">Multi-pass membrane protein</topology>
    </subcellularLocation>
</comment>
<evidence type="ECO:0000256" key="6">
    <source>
        <dbReference type="ARBA" id="ARBA00022824"/>
    </source>
</evidence>
<evidence type="ECO:0000256" key="12">
    <source>
        <dbReference type="SAM" id="Phobius"/>
    </source>
</evidence>
<feature type="domain" description="Vitamin K epoxide reductase" evidence="14">
    <location>
        <begin position="1"/>
        <end position="149"/>
    </location>
</feature>
<proteinExistence type="inferred from homology"/>
<dbReference type="Gene3D" id="1.20.1440.130">
    <property type="entry name" value="VKOR domain"/>
    <property type="match status" value="1"/>
</dbReference>
<keyword evidence="9 12" id="KW-0472">Membrane</keyword>
<evidence type="ECO:0000256" key="10">
    <source>
        <dbReference type="ARBA" id="ARBA00023157"/>
    </source>
</evidence>
<dbReference type="SMR" id="A7SL97"/>
<dbReference type="Proteomes" id="UP000001593">
    <property type="component" value="Unassembled WGS sequence"/>
</dbReference>
<dbReference type="AlphaFoldDB" id="A7SL97"/>
<accession>A7SL97</accession>
<dbReference type="eggNOG" id="ENOG502S4E7">
    <property type="taxonomic scope" value="Eukaryota"/>
</dbReference>
<dbReference type="GO" id="GO:0048038">
    <property type="term" value="F:quinone binding"/>
    <property type="evidence" value="ECO:0007669"/>
    <property type="project" value="UniProtKB-KW"/>
</dbReference>
<dbReference type="InterPro" id="IPR012932">
    <property type="entry name" value="VKOR"/>
</dbReference>
<evidence type="ECO:0000256" key="8">
    <source>
        <dbReference type="ARBA" id="ARBA00023002"/>
    </source>
</evidence>
<sequence>MDKLGGFRMMLCVAGVFLSAYALNVEVSKSNNKDYRAICDISEKISCSKVFSSKYGTGFGLVEPIFGKDSTLNVPNSIFGIMFYTMVFLLGFSRSKLAAQLSVFSAVLSCLGSVYLGCILYFVLQDVCIICISTYVVNACLLVVNSLSLVNLQERTKRKQK</sequence>
<name>A7SL97_NEMVE</name>
<dbReference type="GO" id="GO:0005789">
    <property type="term" value="C:endoplasmic reticulum membrane"/>
    <property type="evidence" value="ECO:0007669"/>
    <property type="project" value="UniProtKB-SubCell"/>
</dbReference>
<gene>
    <name evidence="15" type="ORF">NEMVEDRAFT_v1g230451</name>
</gene>
<dbReference type="InParanoid" id="A7SL97"/>
<evidence type="ECO:0000256" key="11">
    <source>
        <dbReference type="ARBA" id="ARBA00023284"/>
    </source>
</evidence>
<dbReference type="OrthoDB" id="17010at2759"/>
<dbReference type="FunCoup" id="A7SL97">
    <property type="interactions" value="107"/>
</dbReference>
<dbReference type="EMBL" id="DS469696">
    <property type="protein sequence ID" value="EDO35534.1"/>
    <property type="molecule type" value="Genomic_DNA"/>
</dbReference>
<keyword evidence="16" id="KW-1185">Reference proteome</keyword>
<evidence type="ECO:0000256" key="4">
    <source>
        <dbReference type="ARBA" id="ARBA00022692"/>
    </source>
</evidence>
<keyword evidence="10" id="KW-1015">Disulfide bond</keyword>
<evidence type="ECO:0000256" key="2">
    <source>
        <dbReference type="ARBA" id="ARBA00006214"/>
    </source>
</evidence>
<dbReference type="FunFam" id="1.20.1440.130:FF:000001">
    <property type="entry name" value="Vitamin K epoxide reductase complex subunit 1-like 1"/>
    <property type="match status" value="1"/>
</dbReference>
<dbReference type="PANTHER" id="PTHR14519:SF8">
    <property type="entry name" value="VITAMIN K EPOXIDE REDUCTASE COMPLEX SUBUNIT 1"/>
    <property type="match status" value="1"/>
</dbReference>
<dbReference type="InterPro" id="IPR038354">
    <property type="entry name" value="VKOR_sf"/>
</dbReference>
<feature type="transmembrane region" description="Helical" evidence="12">
    <location>
        <begin position="74"/>
        <end position="92"/>
    </location>
</feature>
<evidence type="ECO:0000313" key="15">
    <source>
        <dbReference type="EMBL" id="EDO35534.1"/>
    </source>
</evidence>
<reference evidence="15 16" key="1">
    <citation type="journal article" date="2007" name="Science">
        <title>Sea anemone genome reveals ancestral eumetazoan gene repertoire and genomic organization.</title>
        <authorList>
            <person name="Putnam N.H."/>
            <person name="Srivastava M."/>
            <person name="Hellsten U."/>
            <person name="Dirks B."/>
            <person name="Chapman J."/>
            <person name="Salamov A."/>
            <person name="Terry A."/>
            <person name="Shapiro H."/>
            <person name="Lindquist E."/>
            <person name="Kapitonov V.V."/>
            <person name="Jurka J."/>
            <person name="Genikhovich G."/>
            <person name="Grigoriev I.V."/>
            <person name="Lucas S.M."/>
            <person name="Steele R.E."/>
            <person name="Finnerty J.R."/>
            <person name="Technau U."/>
            <person name="Martindale M.Q."/>
            <person name="Rokhsar D.S."/>
        </authorList>
    </citation>
    <scope>NUCLEOTIDE SEQUENCE [LARGE SCALE GENOMIC DNA]</scope>
    <source>
        <strain evidence="16">CH2 X CH6</strain>
    </source>
</reference>
<dbReference type="PANTHER" id="PTHR14519">
    <property type="entry name" value="VITAMIN K EPOXIDE REDUCTASE COMPLEX, SUBUNIT 1"/>
    <property type="match status" value="1"/>
</dbReference>
<dbReference type="Pfam" id="PF07884">
    <property type="entry name" value="VKOR"/>
    <property type="match status" value="1"/>
</dbReference>
<keyword evidence="11" id="KW-0676">Redox-active center</keyword>
<dbReference type="CDD" id="cd12917">
    <property type="entry name" value="VKOR_euk"/>
    <property type="match status" value="1"/>
</dbReference>
<dbReference type="SMART" id="SM00756">
    <property type="entry name" value="VKc"/>
    <property type="match status" value="1"/>
</dbReference>
<evidence type="ECO:0000313" key="16">
    <source>
        <dbReference type="Proteomes" id="UP000001593"/>
    </source>
</evidence>
<organism evidence="15 16">
    <name type="scientific">Nematostella vectensis</name>
    <name type="common">Starlet sea anemone</name>
    <dbReference type="NCBI Taxonomy" id="45351"/>
    <lineage>
        <taxon>Eukaryota</taxon>
        <taxon>Metazoa</taxon>
        <taxon>Cnidaria</taxon>
        <taxon>Anthozoa</taxon>
        <taxon>Hexacorallia</taxon>
        <taxon>Actiniaria</taxon>
        <taxon>Edwardsiidae</taxon>
        <taxon>Nematostella</taxon>
    </lineage>
</organism>
<evidence type="ECO:0000256" key="13">
    <source>
        <dbReference type="SAM" id="SignalP"/>
    </source>
</evidence>
<feature type="chain" id="PRO_5002715341" description="vitamin-K-epoxide reductase (warfarin-sensitive)" evidence="13">
    <location>
        <begin position="23"/>
        <end position="161"/>
    </location>
</feature>
<dbReference type="GO" id="GO:0047057">
    <property type="term" value="F:vitamin-K-epoxide reductase (warfarin-sensitive) activity"/>
    <property type="evidence" value="ECO:0000318"/>
    <property type="project" value="GO_Central"/>
</dbReference>
<dbReference type="HOGENOM" id="CLU_105471_0_0_1"/>
<dbReference type="STRING" id="45351.A7SL97"/>
<keyword evidence="8" id="KW-0560">Oxidoreductase</keyword>
<evidence type="ECO:0000256" key="9">
    <source>
        <dbReference type="ARBA" id="ARBA00023136"/>
    </source>
</evidence>
<keyword evidence="7 12" id="KW-1133">Transmembrane helix</keyword>
<keyword evidence="6" id="KW-0256">Endoplasmic reticulum</keyword>
<keyword evidence="5" id="KW-0874">Quinone</keyword>
<dbReference type="EC" id="1.17.4.4" evidence="3"/>
<feature type="signal peptide" evidence="13">
    <location>
        <begin position="1"/>
        <end position="22"/>
    </location>
</feature>
<comment type="similarity">
    <text evidence="2">Belongs to the VKOR family.</text>
</comment>
<evidence type="ECO:0000259" key="14">
    <source>
        <dbReference type="SMART" id="SM00756"/>
    </source>
</evidence>
<evidence type="ECO:0000256" key="3">
    <source>
        <dbReference type="ARBA" id="ARBA00012278"/>
    </source>
</evidence>
<keyword evidence="4 12" id="KW-0812">Transmembrane</keyword>